<dbReference type="RefSeq" id="WP_344247622.1">
    <property type="nucleotide sequence ID" value="NZ_BAAAPM010000003.1"/>
</dbReference>
<dbReference type="Pfam" id="PF13560">
    <property type="entry name" value="HTH_31"/>
    <property type="match status" value="1"/>
</dbReference>
<dbReference type="InterPro" id="IPR001387">
    <property type="entry name" value="Cro/C1-type_HTH"/>
</dbReference>
<dbReference type="InterPro" id="IPR041413">
    <property type="entry name" value="MLTR_LBD"/>
</dbReference>
<feature type="region of interest" description="Disordered" evidence="1">
    <location>
        <begin position="274"/>
        <end position="296"/>
    </location>
</feature>
<proteinExistence type="predicted"/>
<protein>
    <submittedName>
        <fullName evidence="3">Helix-turn-helix transcriptional regulator</fullName>
    </submittedName>
</protein>
<dbReference type="Gene3D" id="1.10.260.40">
    <property type="entry name" value="lambda repressor-like DNA-binding domains"/>
    <property type="match status" value="1"/>
</dbReference>
<comment type="caution">
    <text evidence="3">The sequence shown here is derived from an EMBL/GenBank/DDBJ whole genome shotgun (WGS) entry which is preliminary data.</text>
</comment>
<evidence type="ECO:0000313" key="4">
    <source>
        <dbReference type="Proteomes" id="UP001501138"/>
    </source>
</evidence>
<dbReference type="InterPro" id="IPR010982">
    <property type="entry name" value="Lambda_DNA-bd_dom_sf"/>
</dbReference>
<dbReference type="SUPFAM" id="SSF47413">
    <property type="entry name" value="lambda repressor-like DNA-binding domains"/>
    <property type="match status" value="1"/>
</dbReference>
<evidence type="ECO:0000256" key="1">
    <source>
        <dbReference type="SAM" id="MobiDB-lite"/>
    </source>
</evidence>
<evidence type="ECO:0000313" key="3">
    <source>
        <dbReference type="EMBL" id="GAA1722104.1"/>
    </source>
</evidence>
<name>A0ABP4VFD1_9MICO</name>
<gene>
    <name evidence="3" type="ORF">GCM10009809_17240</name>
</gene>
<keyword evidence="4" id="KW-1185">Reference proteome</keyword>
<dbReference type="PANTHER" id="PTHR35010">
    <property type="entry name" value="BLL4672 PROTEIN-RELATED"/>
    <property type="match status" value="1"/>
</dbReference>
<feature type="domain" description="HTH cro/C1-type" evidence="2">
    <location>
        <begin position="37"/>
        <end position="84"/>
    </location>
</feature>
<organism evidence="3 4">
    <name type="scientific">Isoptericola hypogeus</name>
    <dbReference type="NCBI Taxonomy" id="300179"/>
    <lineage>
        <taxon>Bacteria</taxon>
        <taxon>Bacillati</taxon>
        <taxon>Actinomycetota</taxon>
        <taxon>Actinomycetes</taxon>
        <taxon>Micrococcales</taxon>
        <taxon>Promicromonosporaceae</taxon>
        <taxon>Isoptericola</taxon>
    </lineage>
</organism>
<dbReference type="Proteomes" id="UP001501138">
    <property type="component" value="Unassembled WGS sequence"/>
</dbReference>
<dbReference type="PANTHER" id="PTHR35010:SF2">
    <property type="entry name" value="BLL4672 PROTEIN"/>
    <property type="match status" value="1"/>
</dbReference>
<sequence>MDDNGTLASFLRAARGRVTPADIGLTTASFSVRRVPGLRRDEVAALAGVSVDYYTRMEQGRVARASDAVINALSSSLRLTETERVYLFTLLSASTGGRVQADKRSTRVRSSLRQMLDQMDNAAAFVLGVGMDVLAMNDLAKAFLHDFTKEKGLNRSLARWTFLNPAAREFYVDWELVAADVAAILRRDSSSHPNDRELNELIGELTVKSDEFRTWWPRHKVYECSFGRKKTMHPVVGRVDINYETFPVPGEPDQQLFVYTAATGSPSEDALRILSSWEKPDPAPSTTRAQGLRDGN</sequence>
<reference evidence="4" key="1">
    <citation type="journal article" date="2019" name="Int. J. Syst. Evol. Microbiol.">
        <title>The Global Catalogue of Microorganisms (GCM) 10K type strain sequencing project: providing services to taxonomists for standard genome sequencing and annotation.</title>
        <authorList>
            <consortium name="The Broad Institute Genomics Platform"/>
            <consortium name="The Broad Institute Genome Sequencing Center for Infectious Disease"/>
            <person name="Wu L."/>
            <person name="Ma J."/>
        </authorList>
    </citation>
    <scope>NUCLEOTIDE SEQUENCE [LARGE SCALE GENOMIC DNA]</scope>
    <source>
        <strain evidence="4">JCM 15589</strain>
    </source>
</reference>
<dbReference type="EMBL" id="BAAAPM010000003">
    <property type="protein sequence ID" value="GAA1722104.1"/>
    <property type="molecule type" value="Genomic_DNA"/>
</dbReference>
<evidence type="ECO:0000259" key="2">
    <source>
        <dbReference type="PROSITE" id="PS50943"/>
    </source>
</evidence>
<dbReference type="SMART" id="SM00530">
    <property type="entry name" value="HTH_XRE"/>
    <property type="match status" value="1"/>
</dbReference>
<dbReference type="Pfam" id="PF17765">
    <property type="entry name" value="MLTR_LBD"/>
    <property type="match status" value="1"/>
</dbReference>
<dbReference type="PROSITE" id="PS50943">
    <property type="entry name" value="HTH_CROC1"/>
    <property type="match status" value="1"/>
</dbReference>
<dbReference type="Gene3D" id="3.30.450.180">
    <property type="match status" value="1"/>
</dbReference>
<accession>A0ABP4VFD1</accession>
<dbReference type="CDD" id="cd00093">
    <property type="entry name" value="HTH_XRE"/>
    <property type="match status" value="1"/>
</dbReference>